<reference evidence="2 3" key="1">
    <citation type="submission" date="2018-06" db="EMBL/GenBank/DDBJ databases">
        <title>Marinomonas sp. YLB-05 draft genome sequence.</title>
        <authorList>
            <person name="Yu L."/>
            <person name="Tang X."/>
        </authorList>
    </citation>
    <scope>NUCLEOTIDE SEQUENCE [LARGE SCALE GENOMIC DNA]</scope>
    <source>
        <strain evidence="2 3">YLB-05</strain>
    </source>
</reference>
<comment type="caution">
    <text evidence="2">The sequence shown here is derived from an EMBL/GenBank/DDBJ whole genome shotgun (WGS) entry which is preliminary data.</text>
</comment>
<evidence type="ECO:0000256" key="1">
    <source>
        <dbReference type="SAM" id="MobiDB-lite"/>
    </source>
</evidence>
<dbReference type="Proteomes" id="UP000254326">
    <property type="component" value="Unassembled WGS sequence"/>
</dbReference>
<sequence length="76" mass="8174">MLAARAASDNVQKKDQAKKPKGANLMASLGVYVPCSEIGSRSGIAGGCRLDPLSADYFHKQNNSEDQPMRCLHGRL</sequence>
<evidence type="ECO:0000313" key="2">
    <source>
        <dbReference type="EMBL" id="RDL44394.1"/>
    </source>
</evidence>
<evidence type="ECO:0000313" key="3">
    <source>
        <dbReference type="Proteomes" id="UP000254326"/>
    </source>
</evidence>
<feature type="region of interest" description="Disordered" evidence="1">
    <location>
        <begin position="1"/>
        <end position="20"/>
    </location>
</feature>
<protein>
    <submittedName>
        <fullName evidence="2">Uncharacterized protein</fullName>
    </submittedName>
</protein>
<keyword evidence="3" id="KW-1185">Reference proteome</keyword>
<dbReference type="EMBL" id="QKRA01000003">
    <property type="protein sequence ID" value="RDL44394.1"/>
    <property type="molecule type" value="Genomic_DNA"/>
</dbReference>
<name>A0A370U9E6_9GAMM</name>
<dbReference type="AlphaFoldDB" id="A0A370U9E6"/>
<organism evidence="2 3">
    <name type="scientific">Marinomonas piezotolerans</name>
    <dbReference type="NCBI Taxonomy" id="2213058"/>
    <lineage>
        <taxon>Bacteria</taxon>
        <taxon>Pseudomonadati</taxon>
        <taxon>Pseudomonadota</taxon>
        <taxon>Gammaproteobacteria</taxon>
        <taxon>Oceanospirillales</taxon>
        <taxon>Oceanospirillaceae</taxon>
        <taxon>Marinomonas</taxon>
    </lineage>
</organism>
<accession>A0A370U9E6</accession>
<gene>
    <name evidence="2" type="ORF">DN730_08300</name>
</gene>
<proteinExistence type="predicted"/>